<dbReference type="AlphaFoldDB" id="A0A7U8C492"/>
<feature type="transmembrane region" description="Helical" evidence="1">
    <location>
        <begin position="58"/>
        <end position="75"/>
    </location>
</feature>
<keyword evidence="1" id="KW-1133">Transmembrane helix</keyword>
<keyword evidence="1" id="KW-0812">Transmembrane</keyword>
<dbReference type="RefSeq" id="WP_007019446.1">
    <property type="nucleotide sequence ID" value="NZ_CH724125.1"/>
</dbReference>
<name>A0A7U8C492_NEPCE</name>
<dbReference type="EMBL" id="AAOW01000023">
    <property type="protein sequence ID" value="EAR60159.1"/>
    <property type="molecule type" value="Genomic_DNA"/>
</dbReference>
<evidence type="ECO:0000259" key="2">
    <source>
        <dbReference type="SMART" id="SM00460"/>
    </source>
</evidence>
<organism evidence="3 4">
    <name type="scientific">Neptuniibacter caesariensis</name>
    <dbReference type="NCBI Taxonomy" id="207954"/>
    <lineage>
        <taxon>Bacteria</taxon>
        <taxon>Pseudomonadati</taxon>
        <taxon>Pseudomonadota</taxon>
        <taxon>Gammaproteobacteria</taxon>
        <taxon>Oceanospirillales</taxon>
        <taxon>Oceanospirillaceae</taxon>
        <taxon>Neptuniibacter</taxon>
    </lineage>
</organism>
<gene>
    <name evidence="3" type="ORF">MED92_08887</name>
</gene>
<dbReference type="Pfam" id="PF11992">
    <property type="entry name" value="TgpA_N"/>
    <property type="match status" value="1"/>
</dbReference>
<feature type="transmembrane region" description="Helical" evidence="1">
    <location>
        <begin position="31"/>
        <end position="49"/>
    </location>
</feature>
<evidence type="ECO:0000256" key="1">
    <source>
        <dbReference type="SAM" id="Phobius"/>
    </source>
</evidence>
<protein>
    <recommendedName>
        <fullName evidence="2">Transglutaminase-like domain-containing protein</fullName>
    </recommendedName>
</protein>
<dbReference type="SMART" id="SM00460">
    <property type="entry name" value="TGc"/>
    <property type="match status" value="1"/>
</dbReference>
<dbReference type="OrthoDB" id="9804872at2"/>
<dbReference type="PANTHER" id="PTHR42736:SF1">
    <property type="entry name" value="PROTEIN-GLUTAMINE GAMMA-GLUTAMYLTRANSFERASE"/>
    <property type="match status" value="1"/>
</dbReference>
<dbReference type="Pfam" id="PF01841">
    <property type="entry name" value="Transglut_core"/>
    <property type="match status" value="1"/>
</dbReference>
<sequence>MSTGQLSRDAVLWQLFAVAVAVLPHLTHLPLWIPLLVVISLLWRFMAYLGRWSFPSRWIKLLFVIVTGLAVLFSYRAGGGISVTVSLLVVGFSLKTLEVYKQRDALVVLYVAYLVAATGFLFSQTILIALYLFAAFAVITSGLLSVYQLRPKGLLKTFKRSCLLLLPALPLMAVLFIGMPRFGPLWEVGLDRTAARTGLSETMSPGDISSLIRSPEVAFRATFEAEVPAQPQLYWRALVLNDFDGREWFNAQPVKDKLLRASDLGSNGLSYSLILEPTQKRYVPALSYPVGPLGTKLSLFSDATVEYGLPITSRQQFAMKSDPSLKYFGDLDHDQRKRLLHLPEGNTQSKQLALSWLDQSDSEAEFVQKVLAYFNQRFSYSLQPPLLGRNSVDEFLFDTQIGFCGHFSSATALLLRAAGIPARVVTGYQGGDLNPYENYIVVRQYDAHAWVEAWFDGRGWVRIDPTASVAPERIENAAEDVFSTDAGFLEDNPFYAFSLKSSGLAAE</sequence>
<feature type="transmembrane region" description="Helical" evidence="1">
    <location>
        <begin position="104"/>
        <end position="122"/>
    </location>
</feature>
<feature type="domain" description="Transglutaminase-like" evidence="2">
    <location>
        <begin position="396"/>
        <end position="467"/>
    </location>
</feature>
<evidence type="ECO:0000313" key="4">
    <source>
        <dbReference type="Proteomes" id="UP000002171"/>
    </source>
</evidence>
<evidence type="ECO:0000313" key="3">
    <source>
        <dbReference type="EMBL" id="EAR60159.1"/>
    </source>
</evidence>
<dbReference type="Gene3D" id="3.10.620.30">
    <property type="match status" value="1"/>
</dbReference>
<reference evidence="3 4" key="1">
    <citation type="submission" date="2006-02" db="EMBL/GenBank/DDBJ databases">
        <authorList>
            <person name="Pinhassi J."/>
            <person name="Pedros-Alio C."/>
            <person name="Ferriera S."/>
            <person name="Johnson J."/>
            <person name="Kravitz S."/>
            <person name="Halpern A."/>
            <person name="Remington K."/>
            <person name="Beeson K."/>
            <person name="Tran B."/>
            <person name="Rogers Y.-H."/>
            <person name="Friedman R."/>
            <person name="Venter J.C."/>
        </authorList>
    </citation>
    <scope>NUCLEOTIDE SEQUENCE [LARGE SCALE GENOMIC DNA]</scope>
    <source>
        <strain evidence="3 4">MED92</strain>
    </source>
</reference>
<dbReference type="PANTHER" id="PTHR42736">
    <property type="entry name" value="PROTEIN-GLUTAMINE GAMMA-GLUTAMYLTRANSFERASE"/>
    <property type="match status" value="1"/>
</dbReference>
<feature type="non-terminal residue" evidence="3">
    <location>
        <position position="507"/>
    </location>
</feature>
<feature type="transmembrane region" description="Helical" evidence="1">
    <location>
        <begin position="81"/>
        <end position="97"/>
    </location>
</feature>
<feature type="transmembrane region" description="Helical" evidence="1">
    <location>
        <begin position="161"/>
        <end position="179"/>
    </location>
</feature>
<dbReference type="Proteomes" id="UP000002171">
    <property type="component" value="Unassembled WGS sequence"/>
</dbReference>
<feature type="transmembrane region" description="Helical" evidence="1">
    <location>
        <begin position="128"/>
        <end position="149"/>
    </location>
</feature>
<comment type="caution">
    <text evidence="3">The sequence shown here is derived from an EMBL/GenBank/DDBJ whole genome shotgun (WGS) entry which is preliminary data.</text>
</comment>
<keyword evidence="4" id="KW-1185">Reference proteome</keyword>
<dbReference type="InterPro" id="IPR021878">
    <property type="entry name" value="TgpA_N"/>
</dbReference>
<dbReference type="SUPFAM" id="SSF54001">
    <property type="entry name" value="Cysteine proteinases"/>
    <property type="match status" value="1"/>
</dbReference>
<accession>A0A7U8C492</accession>
<keyword evidence="1" id="KW-0472">Membrane</keyword>
<dbReference type="InterPro" id="IPR002931">
    <property type="entry name" value="Transglutaminase-like"/>
</dbReference>
<proteinExistence type="predicted"/>
<dbReference type="InterPro" id="IPR052901">
    <property type="entry name" value="Bact_TGase-like"/>
</dbReference>
<dbReference type="InterPro" id="IPR038765">
    <property type="entry name" value="Papain-like_cys_pep_sf"/>
</dbReference>